<reference evidence="1" key="4">
    <citation type="submission" date="2019-03" db="UniProtKB">
        <authorList>
            <consortium name="EnsemblPlants"/>
        </authorList>
    </citation>
    <scope>IDENTIFICATION</scope>
</reference>
<reference evidence="1" key="5">
    <citation type="journal article" date="2021" name="G3 (Bethesda)">
        <title>Aegilops tauschii genome assembly Aet v5.0 features greater sequence contiguity and improved annotation.</title>
        <authorList>
            <person name="Wang L."/>
            <person name="Zhu T."/>
            <person name="Rodriguez J.C."/>
            <person name="Deal K.R."/>
            <person name="Dubcovsky J."/>
            <person name="McGuire P.E."/>
            <person name="Lux T."/>
            <person name="Spannagl M."/>
            <person name="Mayer K.F.X."/>
            <person name="Baldrich P."/>
            <person name="Meyers B.C."/>
            <person name="Huo N."/>
            <person name="Gu Y.Q."/>
            <person name="Zhou H."/>
            <person name="Devos K.M."/>
            <person name="Bennetzen J.L."/>
            <person name="Unver T."/>
            <person name="Budak H."/>
            <person name="Gulick P.J."/>
            <person name="Galiba G."/>
            <person name="Kalapos B."/>
            <person name="Nelson D.R."/>
            <person name="Li P."/>
            <person name="You F.M."/>
            <person name="Luo M.C."/>
            <person name="Dvorak J."/>
        </authorList>
    </citation>
    <scope>NUCLEOTIDE SEQUENCE [LARGE SCALE GENOMIC DNA]</scope>
    <source>
        <strain evidence="1">cv. AL8/78</strain>
    </source>
</reference>
<dbReference type="Gramene" id="AET1Gv20695500.12">
    <property type="protein sequence ID" value="AET1Gv20695500.12"/>
    <property type="gene ID" value="AET1Gv20695500"/>
</dbReference>
<reference evidence="2" key="1">
    <citation type="journal article" date="2014" name="Science">
        <title>Ancient hybridizations among the ancestral genomes of bread wheat.</title>
        <authorList>
            <consortium name="International Wheat Genome Sequencing Consortium,"/>
            <person name="Marcussen T."/>
            <person name="Sandve S.R."/>
            <person name="Heier L."/>
            <person name="Spannagl M."/>
            <person name="Pfeifer M."/>
            <person name="Jakobsen K.S."/>
            <person name="Wulff B.B."/>
            <person name="Steuernagel B."/>
            <person name="Mayer K.F."/>
            <person name="Olsen O.A."/>
        </authorList>
    </citation>
    <scope>NUCLEOTIDE SEQUENCE [LARGE SCALE GENOMIC DNA]</scope>
    <source>
        <strain evidence="2">cv. AL8/78</strain>
    </source>
</reference>
<proteinExistence type="predicted"/>
<evidence type="ECO:0008006" key="3">
    <source>
        <dbReference type="Google" id="ProtNLM"/>
    </source>
</evidence>
<evidence type="ECO:0000313" key="1">
    <source>
        <dbReference type="EnsemblPlants" id="AET1Gv20695500.12"/>
    </source>
</evidence>
<protein>
    <recommendedName>
        <fullName evidence="3">DUF1618 domain-containing protein</fullName>
    </recommendedName>
</protein>
<evidence type="ECO:0000313" key="2">
    <source>
        <dbReference type="Proteomes" id="UP000015105"/>
    </source>
</evidence>
<name>A0A452ZBI8_AEGTS</name>
<accession>A0A452ZBI8</accession>
<keyword evidence="2" id="KW-1185">Reference proteome</keyword>
<dbReference type="AlphaFoldDB" id="A0A452ZBI8"/>
<organism evidence="1 2">
    <name type="scientific">Aegilops tauschii subsp. strangulata</name>
    <name type="common">Goatgrass</name>
    <dbReference type="NCBI Taxonomy" id="200361"/>
    <lineage>
        <taxon>Eukaryota</taxon>
        <taxon>Viridiplantae</taxon>
        <taxon>Streptophyta</taxon>
        <taxon>Embryophyta</taxon>
        <taxon>Tracheophyta</taxon>
        <taxon>Spermatophyta</taxon>
        <taxon>Magnoliopsida</taxon>
        <taxon>Liliopsida</taxon>
        <taxon>Poales</taxon>
        <taxon>Poaceae</taxon>
        <taxon>BOP clade</taxon>
        <taxon>Pooideae</taxon>
        <taxon>Triticodae</taxon>
        <taxon>Triticeae</taxon>
        <taxon>Triticinae</taxon>
        <taxon>Aegilops</taxon>
    </lineage>
</organism>
<reference evidence="1" key="3">
    <citation type="journal article" date="2017" name="Nature">
        <title>Genome sequence of the progenitor of the wheat D genome Aegilops tauschii.</title>
        <authorList>
            <person name="Luo M.C."/>
            <person name="Gu Y.Q."/>
            <person name="Puiu D."/>
            <person name="Wang H."/>
            <person name="Twardziok S.O."/>
            <person name="Deal K.R."/>
            <person name="Huo N."/>
            <person name="Zhu T."/>
            <person name="Wang L."/>
            <person name="Wang Y."/>
            <person name="McGuire P.E."/>
            <person name="Liu S."/>
            <person name="Long H."/>
            <person name="Ramasamy R.K."/>
            <person name="Rodriguez J.C."/>
            <person name="Van S.L."/>
            <person name="Yuan L."/>
            <person name="Wang Z."/>
            <person name="Xia Z."/>
            <person name="Xiao L."/>
            <person name="Anderson O.D."/>
            <person name="Ouyang S."/>
            <person name="Liang Y."/>
            <person name="Zimin A.V."/>
            <person name="Pertea G."/>
            <person name="Qi P."/>
            <person name="Bennetzen J.L."/>
            <person name="Dai X."/>
            <person name="Dawson M.W."/>
            <person name="Muller H.G."/>
            <person name="Kugler K."/>
            <person name="Rivarola-Duarte L."/>
            <person name="Spannagl M."/>
            <person name="Mayer K.F.X."/>
            <person name="Lu F.H."/>
            <person name="Bevan M.W."/>
            <person name="Leroy P."/>
            <person name="Li P."/>
            <person name="You F.M."/>
            <person name="Sun Q."/>
            <person name="Liu Z."/>
            <person name="Lyons E."/>
            <person name="Wicker T."/>
            <person name="Salzberg S.L."/>
            <person name="Devos K.M."/>
            <person name="Dvorak J."/>
        </authorList>
    </citation>
    <scope>NUCLEOTIDE SEQUENCE [LARGE SCALE GENOMIC DNA]</scope>
    <source>
        <strain evidence="1">cv. AL8/78</strain>
    </source>
</reference>
<dbReference type="EnsemblPlants" id="AET1Gv20695500.12">
    <property type="protein sequence ID" value="AET1Gv20695500.12"/>
    <property type="gene ID" value="AET1Gv20695500"/>
</dbReference>
<sequence length="91" mass="10362">WISAIDPFNANIFYFTHGDLVCELDIDKGETGSSSFPDSITFRSYSSAFFVPVMLPAWIESYNLPCTGIYMLLRHAFLIHLHIEALKFPTL</sequence>
<dbReference type="Proteomes" id="UP000015105">
    <property type="component" value="Chromosome 1D"/>
</dbReference>
<reference evidence="2" key="2">
    <citation type="journal article" date="2017" name="Nat. Plants">
        <title>The Aegilops tauschii genome reveals multiple impacts of transposons.</title>
        <authorList>
            <person name="Zhao G."/>
            <person name="Zou C."/>
            <person name="Li K."/>
            <person name="Wang K."/>
            <person name="Li T."/>
            <person name="Gao L."/>
            <person name="Zhang X."/>
            <person name="Wang H."/>
            <person name="Yang Z."/>
            <person name="Liu X."/>
            <person name="Jiang W."/>
            <person name="Mao L."/>
            <person name="Kong X."/>
            <person name="Jiao Y."/>
            <person name="Jia J."/>
        </authorList>
    </citation>
    <scope>NUCLEOTIDE SEQUENCE [LARGE SCALE GENOMIC DNA]</scope>
    <source>
        <strain evidence="2">cv. AL8/78</strain>
    </source>
</reference>